<organism evidence="1 2">
    <name type="scientific">Psychrilyobacter piezotolerans</name>
    <dbReference type="NCBI Taxonomy" id="2293438"/>
    <lineage>
        <taxon>Bacteria</taxon>
        <taxon>Fusobacteriati</taxon>
        <taxon>Fusobacteriota</taxon>
        <taxon>Fusobacteriia</taxon>
        <taxon>Fusobacteriales</taxon>
        <taxon>Fusobacteriaceae</taxon>
        <taxon>Psychrilyobacter</taxon>
    </lineage>
</organism>
<comment type="caution">
    <text evidence="1">The sequence shown here is derived from an EMBL/GenBank/DDBJ whole genome shotgun (WGS) entry which is preliminary data.</text>
</comment>
<proteinExistence type="predicted"/>
<accession>A0ABX9KCU7</accession>
<name>A0ABX9KCU7_9FUSO</name>
<dbReference type="EMBL" id="QUAJ01000054">
    <property type="protein sequence ID" value="REI39284.1"/>
    <property type="molecule type" value="Genomic_DNA"/>
</dbReference>
<evidence type="ECO:0000313" key="1">
    <source>
        <dbReference type="EMBL" id="REI39284.1"/>
    </source>
</evidence>
<protein>
    <submittedName>
        <fullName evidence="1">Uncharacterized protein</fullName>
    </submittedName>
</protein>
<sequence length="67" mass="8157">MRLEELEEIMSPEDFKEFEALYFAKEDVYSPQWYILQEMMEKILAKYGVDTPDNPHETEDEEDEEDF</sequence>
<gene>
    <name evidence="1" type="ORF">DYH56_15360</name>
</gene>
<reference evidence="1 2" key="1">
    <citation type="submission" date="2018-08" db="EMBL/GenBank/DDBJ databases">
        <title>Draft genome sequence of Psychrilyobacter sp. strain SD5 isolated from Black Sea water.</title>
        <authorList>
            <person name="Yadav S."/>
            <person name="Villanueva L."/>
            <person name="Damste J.S.S."/>
        </authorList>
    </citation>
    <scope>NUCLEOTIDE SEQUENCE [LARGE SCALE GENOMIC DNA]</scope>
    <source>
        <strain evidence="1 2">SD5</strain>
    </source>
</reference>
<dbReference type="Proteomes" id="UP000263486">
    <property type="component" value="Unassembled WGS sequence"/>
</dbReference>
<dbReference type="RefSeq" id="WP_114643743.1">
    <property type="nucleotide sequence ID" value="NZ_JAACIO010000051.1"/>
</dbReference>
<keyword evidence="2" id="KW-1185">Reference proteome</keyword>
<evidence type="ECO:0000313" key="2">
    <source>
        <dbReference type="Proteomes" id="UP000263486"/>
    </source>
</evidence>